<proteinExistence type="predicted"/>
<dbReference type="KEGG" id="bbd:Belba_0506"/>
<dbReference type="OrthoDB" id="43316at2"/>
<dbReference type="Proteomes" id="UP000006050">
    <property type="component" value="Chromosome"/>
</dbReference>
<dbReference type="PANTHER" id="PTHR34580:SF9">
    <property type="entry name" value="SLL5097 PROTEIN"/>
    <property type="match status" value="1"/>
</dbReference>
<dbReference type="PANTHER" id="PTHR34580">
    <property type="match status" value="1"/>
</dbReference>
<dbReference type="eggNOG" id="COG2378">
    <property type="taxonomic scope" value="Bacteria"/>
</dbReference>
<feature type="domain" description="WCX" evidence="2">
    <location>
        <begin position="217"/>
        <end position="289"/>
    </location>
</feature>
<dbReference type="PATRIC" id="fig|866536.3.peg.522"/>
<sequence length="300" mass="35495">MSKLDSLIRQAEIIKLARRKAFDWETLENHLARKEEDLDRELIISKRTFNRDLAEINEFFGISINFDFKSGQYAIDTEESSEQNIQLLEVFDTLQLFGKRGKVPPYIFMEQKVAKGTEHFSTIMNAIEHSKKIQITYGKYWKWETEERILKPLALKEFKQRWYLLTLDEKDQFKVFALDRVHEISLNKERFKVNRQIDFEVYFQDLFGIINTPGNPVEEVVLTFTEFKGRYIKSLPWHESQEILVDDDQILTIRLRVKIEYELIAEILSHGDEVRVDAPEKLKEIVRVKGGDIAEGILFK</sequence>
<reference evidence="4" key="1">
    <citation type="submission" date="2012-06" db="EMBL/GenBank/DDBJ databases">
        <title>The complete genome of Belliella baltica DSM 15883.</title>
        <authorList>
            <person name="Lucas S."/>
            <person name="Copeland A."/>
            <person name="Lapidus A."/>
            <person name="Goodwin L."/>
            <person name="Pitluck S."/>
            <person name="Peters L."/>
            <person name="Mikhailova N."/>
            <person name="Davenport K."/>
            <person name="Kyrpides N."/>
            <person name="Mavromatis K."/>
            <person name="Pagani I."/>
            <person name="Ivanova N."/>
            <person name="Ovchinnikova G."/>
            <person name="Zeytun A."/>
            <person name="Detter J.C."/>
            <person name="Han C."/>
            <person name="Land M."/>
            <person name="Hauser L."/>
            <person name="Markowitz V."/>
            <person name="Cheng J.-F."/>
            <person name="Hugenholtz P."/>
            <person name="Woyke T."/>
            <person name="Wu D."/>
            <person name="Tindall B."/>
            <person name="Pomrenke H."/>
            <person name="Brambilla E."/>
            <person name="Klenk H.-P."/>
            <person name="Eisen J.A."/>
        </authorList>
    </citation>
    <scope>NUCLEOTIDE SEQUENCE [LARGE SCALE GENOMIC DNA]</scope>
    <source>
        <strain evidence="4">DSM 15883 / CIP 108006 / LMG 21964 / BA134</strain>
    </source>
</reference>
<evidence type="ECO:0000259" key="1">
    <source>
        <dbReference type="Pfam" id="PF13280"/>
    </source>
</evidence>
<protein>
    <submittedName>
        <fullName evidence="3">Uncharacterized protein</fullName>
    </submittedName>
</protein>
<dbReference type="STRING" id="866536.Belba_0506"/>
<evidence type="ECO:0000313" key="3">
    <source>
        <dbReference type="EMBL" id="AFL83164.1"/>
    </source>
</evidence>
<dbReference type="RefSeq" id="WP_014771177.1">
    <property type="nucleotide sequence ID" value="NC_018010.1"/>
</dbReference>
<dbReference type="InterPro" id="IPR057727">
    <property type="entry name" value="WCX_dom"/>
</dbReference>
<name>I3Z1P6_BELBD</name>
<dbReference type="EMBL" id="CP003281">
    <property type="protein sequence ID" value="AFL83164.1"/>
    <property type="molecule type" value="Genomic_DNA"/>
</dbReference>
<accession>I3Z1P6</accession>
<evidence type="ECO:0000259" key="2">
    <source>
        <dbReference type="Pfam" id="PF25583"/>
    </source>
</evidence>
<feature type="domain" description="WYL" evidence="1">
    <location>
        <begin position="118"/>
        <end position="184"/>
    </location>
</feature>
<dbReference type="InterPro" id="IPR026881">
    <property type="entry name" value="WYL_dom"/>
</dbReference>
<dbReference type="AlphaFoldDB" id="I3Z1P6"/>
<dbReference type="InterPro" id="IPR051534">
    <property type="entry name" value="CBASS_pafABC_assoc_protein"/>
</dbReference>
<dbReference type="Pfam" id="PF13280">
    <property type="entry name" value="WYL"/>
    <property type="match status" value="1"/>
</dbReference>
<organism evidence="3 4">
    <name type="scientific">Belliella baltica (strain DSM 15883 / CIP 108006 / LMG 21964 / BA134)</name>
    <dbReference type="NCBI Taxonomy" id="866536"/>
    <lineage>
        <taxon>Bacteria</taxon>
        <taxon>Pseudomonadati</taxon>
        <taxon>Bacteroidota</taxon>
        <taxon>Cytophagia</taxon>
        <taxon>Cytophagales</taxon>
        <taxon>Cyclobacteriaceae</taxon>
        <taxon>Belliella</taxon>
    </lineage>
</organism>
<dbReference type="HOGENOM" id="CLU_041141_6_2_10"/>
<keyword evidence="4" id="KW-1185">Reference proteome</keyword>
<dbReference type="PROSITE" id="PS52050">
    <property type="entry name" value="WYL"/>
    <property type="match status" value="1"/>
</dbReference>
<dbReference type="Pfam" id="PF25583">
    <property type="entry name" value="WCX"/>
    <property type="match status" value="1"/>
</dbReference>
<gene>
    <name evidence="3" type="ordered locus">Belba_0506</name>
</gene>
<evidence type="ECO:0000313" key="4">
    <source>
        <dbReference type="Proteomes" id="UP000006050"/>
    </source>
</evidence>